<feature type="domain" description="VTT" evidence="7">
    <location>
        <begin position="68"/>
        <end position="185"/>
    </location>
</feature>
<dbReference type="AlphaFoldDB" id="A0A371AU94"/>
<feature type="transmembrane region" description="Helical" evidence="6">
    <location>
        <begin position="12"/>
        <end position="33"/>
    </location>
</feature>
<feature type="transmembrane region" description="Helical" evidence="6">
    <location>
        <begin position="88"/>
        <end position="105"/>
    </location>
</feature>
<dbReference type="OrthoDB" id="371137at2"/>
<reference evidence="8 9" key="1">
    <citation type="submission" date="2018-07" db="EMBL/GenBank/DDBJ databases">
        <title>Anaerosacharophilus polymeroproducens gen. nov. sp. nov., an anaerobic bacterium isolated from salt field.</title>
        <authorList>
            <person name="Kim W."/>
            <person name="Yang S.-H."/>
            <person name="Oh J."/>
            <person name="Lee J.-H."/>
            <person name="Kwon K.K."/>
        </authorList>
    </citation>
    <scope>NUCLEOTIDE SEQUENCE [LARGE SCALE GENOMIC DNA]</scope>
    <source>
        <strain evidence="8 9">MCWD5</strain>
    </source>
</reference>
<evidence type="ECO:0000259" key="7">
    <source>
        <dbReference type="Pfam" id="PF09335"/>
    </source>
</evidence>
<evidence type="ECO:0000256" key="4">
    <source>
        <dbReference type="ARBA" id="ARBA00022989"/>
    </source>
</evidence>
<evidence type="ECO:0000313" key="9">
    <source>
        <dbReference type="Proteomes" id="UP000255036"/>
    </source>
</evidence>
<dbReference type="PANTHER" id="PTHR12677">
    <property type="entry name" value="GOLGI APPARATUS MEMBRANE PROTEIN TVP38-RELATED"/>
    <property type="match status" value="1"/>
</dbReference>
<dbReference type="PANTHER" id="PTHR12677:SF49">
    <property type="entry name" value="TVP38_TMEM64 FAMILY MEMBRANE PROTEIN"/>
    <property type="match status" value="1"/>
</dbReference>
<dbReference type="InterPro" id="IPR032816">
    <property type="entry name" value="VTT_dom"/>
</dbReference>
<dbReference type="InterPro" id="IPR015414">
    <property type="entry name" value="TMEM64"/>
</dbReference>
<comment type="caution">
    <text evidence="6">Lacks conserved residue(s) required for the propagation of feature annotation.</text>
</comment>
<evidence type="ECO:0000256" key="6">
    <source>
        <dbReference type="RuleBase" id="RU366058"/>
    </source>
</evidence>
<dbReference type="Proteomes" id="UP000255036">
    <property type="component" value="Unassembled WGS sequence"/>
</dbReference>
<keyword evidence="5 6" id="KW-0472">Membrane</keyword>
<comment type="similarity">
    <text evidence="6">Belongs to the TVP38/TMEM64 family.</text>
</comment>
<dbReference type="Pfam" id="PF09335">
    <property type="entry name" value="VTT_dom"/>
    <property type="match status" value="1"/>
</dbReference>
<evidence type="ECO:0000256" key="2">
    <source>
        <dbReference type="ARBA" id="ARBA00022475"/>
    </source>
</evidence>
<sequence length="197" mass="21982">MNKPLIRQMINVITVLGIIFTVVFCFLGFYLGWFKDIDSFSRLIIKTGGLGVLVFILIQIIQVVIPIIPGGITTVAGVILFGPLWGFVYNYLGIVLGSVINFLLARHYGKDFVQGIVSPKTYNKYIGWLDKGKKFDKFFALAIFFPCAPDDFLCQISGLTNMSFKKFLTIIVLGKPASIFLYSMTLAGAFSWLPKVI</sequence>
<keyword evidence="9" id="KW-1185">Reference proteome</keyword>
<dbReference type="RefSeq" id="WP_115482478.1">
    <property type="nucleotide sequence ID" value="NZ_QRCT01000034.1"/>
</dbReference>
<gene>
    <name evidence="8" type="ORF">DWV06_12310</name>
</gene>
<evidence type="ECO:0000256" key="1">
    <source>
        <dbReference type="ARBA" id="ARBA00004651"/>
    </source>
</evidence>
<name>A0A371AU94_9FIRM</name>
<dbReference type="EMBL" id="QRCT01000034">
    <property type="protein sequence ID" value="RDU23136.1"/>
    <property type="molecule type" value="Genomic_DNA"/>
</dbReference>
<dbReference type="GO" id="GO:0005886">
    <property type="term" value="C:plasma membrane"/>
    <property type="evidence" value="ECO:0007669"/>
    <property type="project" value="UniProtKB-SubCell"/>
</dbReference>
<keyword evidence="3 6" id="KW-0812">Transmembrane</keyword>
<comment type="caution">
    <text evidence="8">The sequence shown here is derived from an EMBL/GenBank/DDBJ whole genome shotgun (WGS) entry which is preliminary data.</text>
</comment>
<evidence type="ECO:0000256" key="5">
    <source>
        <dbReference type="ARBA" id="ARBA00023136"/>
    </source>
</evidence>
<evidence type="ECO:0000313" key="8">
    <source>
        <dbReference type="EMBL" id="RDU23136.1"/>
    </source>
</evidence>
<feature type="transmembrane region" description="Helical" evidence="6">
    <location>
        <begin position="167"/>
        <end position="193"/>
    </location>
</feature>
<proteinExistence type="inferred from homology"/>
<organism evidence="8 9">
    <name type="scientific">Anaerosacchariphilus polymeriproducens</name>
    <dbReference type="NCBI Taxonomy" id="1812858"/>
    <lineage>
        <taxon>Bacteria</taxon>
        <taxon>Bacillati</taxon>
        <taxon>Bacillota</taxon>
        <taxon>Clostridia</taxon>
        <taxon>Lachnospirales</taxon>
        <taxon>Lachnospiraceae</taxon>
        <taxon>Anaerosacchariphilus</taxon>
    </lineage>
</organism>
<evidence type="ECO:0000256" key="3">
    <source>
        <dbReference type="ARBA" id="ARBA00022692"/>
    </source>
</evidence>
<protein>
    <recommendedName>
        <fullName evidence="6">TVP38/TMEM64 family membrane protein</fullName>
    </recommendedName>
</protein>
<keyword evidence="4 6" id="KW-1133">Transmembrane helix</keyword>
<keyword evidence="2 6" id="KW-1003">Cell membrane</keyword>
<comment type="subcellular location">
    <subcellularLocation>
        <location evidence="1 6">Cell membrane</location>
        <topology evidence="1 6">Multi-pass membrane protein</topology>
    </subcellularLocation>
</comment>
<accession>A0A371AU94</accession>